<evidence type="ECO:0008006" key="4">
    <source>
        <dbReference type="Google" id="ProtNLM"/>
    </source>
</evidence>
<evidence type="ECO:0000313" key="3">
    <source>
        <dbReference type="Proteomes" id="UP001597353"/>
    </source>
</evidence>
<name>A0ABW4S2I2_9RHOB</name>
<feature type="region of interest" description="Disordered" evidence="1">
    <location>
        <begin position="167"/>
        <end position="186"/>
    </location>
</feature>
<organism evidence="2 3">
    <name type="scientific">Halodurantibacterium flavum</name>
    <dbReference type="NCBI Taxonomy" id="1382802"/>
    <lineage>
        <taxon>Bacteria</taxon>
        <taxon>Pseudomonadati</taxon>
        <taxon>Pseudomonadota</taxon>
        <taxon>Alphaproteobacteria</taxon>
        <taxon>Rhodobacterales</taxon>
        <taxon>Paracoccaceae</taxon>
        <taxon>Halodurantibacterium</taxon>
    </lineage>
</organism>
<accession>A0ABW4S2I2</accession>
<reference evidence="3" key="1">
    <citation type="journal article" date="2019" name="Int. J. Syst. Evol. Microbiol.">
        <title>The Global Catalogue of Microorganisms (GCM) 10K type strain sequencing project: providing services to taxonomists for standard genome sequencing and annotation.</title>
        <authorList>
            <consortium name="The Broad Institute Genomics Platform"/>
            <consortium name="The Broad Institute Genome Sequencing Center for Infectious Disease"/>
            <person name="Wu L."/>
            <person name="Ma J."/>
        </authorList>
    </citation>
    <scope>NUCLEOTIDE SEQUENCE [LARGE SCALE GENOMIC DNA]</scope>
    <source>
        <strain evidence="3">CGMCC 4.7242</strain>
    </source>
</reference>
<evidence type="ECO:0000313" key="2">
    <source>
        <dbReference type="EMBL" id="MFD1911819.1"/>
    </source>
</evidence>
<protein>
    <recommendedName>
        <fullName evidence="4">DUF4303 domain-containing protein</fullName>
    </recommendedName>
</protein>
<evidence type="ECO:0000256" key="1">
    <source>
        <dbReference type="SAM" id="MobiDB-lite"/>
    </source>
</evidence>
<comment type="caution">
    <text evidence="2">The sequence shown here is derived from an EMBL/GenBank/DDBJ whole genome shotgun (WGS) entry which is preliminary data.</text>
</comment>
<dbReference type="EMBL" id="JBHUGH010000004">
    <property type="protein sequence ID" value="MFD1911819.1"/>
    <property type="molecule type" value="Genomic_DNA"/>
</dbReference>
<dbReference type="RefSeq" id="WP_390260140.1">
    <property type="nucleotide sequence ID" value="NZ_JBHUGH010000004.1"/>
</dbReference>
<keyword evidence="3" id="KW-1185">Reference proteome</keyword>
<sequence length="186" mass="20304">MADYYEQTVVQQTIPDEDMTPLERLLLSHIFSCEPDGDGWYFYAEESPSTTIFLTRKELEDALATSADPESAAHGWATEQLADLDANDCDAEIDFDLSDISWEFFLQDIVKRSKSLRYISVVAAFTCSRMRTDGFGGAATLITRDAILGKSNSTLIDDFLAEAGLDRPDMPGADAALTPSDGGAAP</sequence>
<dbReference type="Proteomes" id="UP001597353">
    <property type="component" value="Unassembled WGS sequence"/>
</dbReference>
<gene>
    <name evidence="2" type="ORF">ACFSGJ_06255</name>
</gene>
<proteinExistence type="predicted"/>